<dbReference type="Proteomes" id="UP001458946">
    <property type="component" value="Unassembled WGS sequence"/>
</dbReference>
<name>A0ABP9VGK6_9DEIO</name>
<keyword evidence="1" id="KW-1133">Transmembrane helix</keyword>
<feature type="transmembrane region" description="Helical" evidence="1">
    <location>
        <begin position="21"/>
        <end position="39"/>
    </location>
</feature>
<reference evidence="2 3" key="1">
    <citation type="submission" date="2024-02" db="EMBL/GenBank/DDBJ databases">
        <title>Deinococcus xinjiangensis NBRC 107630.</title>
        <authorList>
            <person name="Ichikawa N."/>
            <person name="Katano-Makiyama Y."/>
            <person name="Hidaka K."/>
        </authorList>
    </citation>
    <scope>NUCLEOTIDE SEQUENCE [LARGE SCALE GENOMIC DNA]</scope>
    <source>
        <strain evidence="2 3">NBRC 107630</strain>
    </source>
</reference>
<evidence type="ECO:0000256" key="1">
    <source>
        <dbReference type="SAM" id="Phobius"/>
    </source>
</evidence>
<feature type="transmembrane region" description="Helical" evidence="1">
    <location>
        <begin position="45"/>
        <end position="64"/>
    </location>
</feature>
<dbReference type="EMBL" id="BAABRN010000110">
    <property type="protein sequence ID" value="GAA5504342.1"/>
    <property type="molecule type" value="Genomic_DNA"/>
</dbReference>
<comment type="caution">
    <text evidence="2">The sequence shown here is derived from an EMBL/GenBank/DDBJ whole genome shotgun (WGS) entry which is preliminary data.</text>
</comment>
<dbReference type="RefSeq" id="WP_353544301.1">
    <property type="nucleotide sequence ID" value="NZ_BAABRN010000110.1"/>
</dbReference>
<proteinExistence type="predicted"/>
<protein>
    <submittedName>
        <fullName evidence="2">Uncharacterized protein</fullName>
    </submittedName>
</protein>
<keyword evidence="3" id="KW-1185">Reference proteome</keyword>
<accession>A0ABP9VGK6</accession>
<organism evidence="2 3">
    <name type="scientific">Deinococcus xinjiangensis</name>
    <dbReference type="NCBI Taxonomy" id="457454"/>
    <lineage>
        <taxon>Bacteria</taxon>
        <taxon>Thermotogati</taxon>
        <taxon>Deinococcota</taxon>
        <taxon>Deinococci</taxon>
        <taxon>Deinococcales</taxon>
        <taxon>Deinococcaceae</taxon>
        <taxon>Deinococcus</taxon>
    </lineage>
</organism>
<keyword evidence="1" id="KW-0472">Membrane</keyword>
<evidence type="ECO:0000313" key="3">
    <source>
        <dbReference type="Proteomes" id="UP001458946"/>
    </source>
</evidence>
<gene>
    <name evidence="2" type="ORF">Dxin01_04112</name>
</gene>
<evidence type="ECO:0000313" key="2">
    <source>
        <dbReference type="EMBL" id="GAA5504342.1"/>
    </source>
</evidence>
<keyword evidence="1" id="KW-0812">Transmembrane</keyword>
<sequence>MSERRYKGYDLDTRHGFFGTFSLWEVIIIFGTALIGGGLTPSNGTAPMIYTALSGAVALIGVLVTRRTLAQKPNYFKHLFAYINRPDFKNIKPERDYVPVLPDAKRRN</sequence>